<dbReference type="AlphaFoldDB" id="A0A0K2UCE0"/>
<dbReference type="EMBL" id="HACA01018543">
    <property type="protein sequence ID" value="CDW35904.1"/>
    <property type="molecule type" value="Transcribed_RNA"/>
</dbReference>
<evidence type="ECO:0000313" key="2">
    <source>
        <dbReference type="EMBL" id="CDW35904.1"/>
    </source>
</evidence>
<protein>
    <submittedName>
        <fullName evidence="2">Uncharacterized protein</fullName>
    </submittedName>
</protein>
<feature type="region of interest" description="Disordered" evidence="1">
    <location>
        <begin position="27"/>
        <end position="56"/>
    </location>
</feature>
<reference evidence="2" key="1">
    <citation type="submission" date="2014-05" db="EMBL/GenBank/DDBJ databases">
        <authorList>
            <person name="Chronopoulou M."/>
        </authorList>
    </citation>
    <scope>NUCLEOTIDE SEQUENCE</scope>
    <source>
        <tissue evidence="2">Whole organism</tissue>
    </source>
</reference>
<feature type="compositionally biased region" description="Basic and acidic residues" evidence="1">
    <location>
        <begin position="31"/>
        <end position="56"/>
    </location>
</feature>
<evidence type="ECO:0000256" key="1">
    <source>
        <dbReference type="SAM" id="MobiDB-lite"/>
    </source>
</evidence>
<accession>A0A0K2UCE0</accession>
<proteinExistence type="predicted"/>
<name>A0A0K2UCE0_LEPSM</name>
<organism evidence="2">
    <name type="scientific">Lepeophtheirus salmonis</name>
    <name type="common">Salmon louse</name>
    <name type="synonym">Caligus salmonis</name>
    <dbReference type="NCBI Taxonomy" id="72036"/>
    <lineage>
        <taxon>Eukaryota</taxon>
        <taxon>Metazoa</taxon>
        <taxon>Ecdysozoa</taxon>
        <taxon>Arthropoda</taxon>
        <taxon>Crustacea</taxon>
        <taxon>Multicrustacea</taxon>
        <taxon>Hexanauplia</taxon>
        <taxon>Copepoda</taxon>
        <taxon>Siphonostomatoida</taxon>
        <taxon>Caligidae</taxon>
        <taxon>Lepeophtheirus</taxon>
    </lineage>
</organism>
<sequence length="56" mass="6173">MYVKKGFGKTSSSADLLLPQEKVLLVGPGGGEERKEREGSISLERESERGRESCNF</sequence>